<organism evidence="2 3">
    <name type="scientific">Halovulum marinum</name>
    <dbReference type="NCBI Taxonomy" id="2662447"/>
    <lineage>
        <taxon>Bacteria</taxon>
        <taxon>Pseudomonadati</taxon>
        <taxon>Pseudomonadota</taxon>
        <taxon>Alphaproteobacteria</taxon>
        <taxon>Rhodobacterales</taxon>
        <taxon>Paracoccaceae</taxon>
        <taxon>Halovulum</taxon>
    </lineage>
</organism>
<protein>
    <submittedName>
        <fullName evidence="2">DUF2849 domain-containing protein</fullName>
    </submittedName>
</protein>
<dbReference type="Proteomes" id="UP000474957">
    <property type="component" value="Unassembled WGS sequence"/>
</dbReference>
<dbReference type="RefSeq" id="WP_154445926.1">
    <property type="nucleotide sequence ID" value="NZ_WIND01000004.1"/>
</dbReference>
<evidence type="ECO:0000313" key="3">
    <source>
        <dbReference type="Proteomes" id="UP000474957"/>
    </source>
</evidence>
<dbReference type="InterPro" id="IPR021270">
    <property type="entry name" value="DUF2849"/>
</dbReference>
<dbReference type="AlphaFoldDB" id="A0A6L5YZZ8"/>
<evidence type="ECO:0000313" key="2">
    <source>
        <dbReference type="EMBL" id="MSU89442.1"/>
    </source>
</evidence>
<dbReference type="Pfam" id="PF11011">
    <property type="entry name" value="DUF2849"/>
    <property type="match status" value="1"/>
</dbReference>
<name>A0A6L5YZZ8_9RHOB</name>
<comment type="caution">
    <text evidence="2">The sequence shown here is derived from an EMBL/GenBank/DDBJ whole genome shotgun (WGS) entry which is preliminary data.</text>
</comment>
<gene>
    <name evidence="2" type="ORF">GE300_07410</name>
</gene>
<sequence>MARKFLPQVATANDLFEGDVIYLTADNTWTREHAEAAVAETPEAAEALLKAAEAFPLQVVGPYLADAQIVDGRPAPVHFREDFRTRGPSNYFHGKQAEKTEA</sequence>
<reference evidence="2 3" key="1">
    <citation type="submission" date="2019-10" db="EMBL/GenBank/DDBJ databases">
        <title>Cognatihalovulum marinum gen. nov. sp. nov., a new member of the family Rhodobacteraceae isolated from deep seawater of the Northwest Indian Ocean.</title>
        <authorList>
            <person name="Ruan C."/>
            <person name="Wang J."/>
            <person name="Zheng X."/>
            <person name="Song L."/>
            <person name="Zhu Y."/>
            <person name="Huang Y."/>
            <person name="Lu Z."/>
            <person name="Du W."/>
            <person name="Huang L."/>
            <person name="Dai X."/>
        </authorList>
    </citation>
    <scope>NUCLEOTIDE SEQUENCE [LARGE SCALE GENOMIC DNA]</scope>
    <source>
        <strain evidence="2 3">2CG4</strain>
    </source>
</reference>
<dbReference type="EMBL" id="WIND01000004">
    <property type="protein sequence ID" value="MSU89442.1"/>
    <property type="molecule type" value="Genomic_DNA"/>
</dbReference>
<feature type="region of interest" description="Disordered" evidence="1">
    <location>
        <begin position="80"/>
        <end position="102"/>
    </location>
</feature>
<evidence type="ECO:0000256" key="1">
    <source>
        <dbReference type="SAM" id="MobiDB-lite"/>
    </source>
</evidence>
<accession>A0A6L5YZZ8</accession>
<keyword evidence="3" id="KW-1185">Reference proteome</keyword>
<proteinExistence type="predicted"/>